<name>A0A0A8Z1I8_ARUDO</name>
<reference evidence="1" key="2">
    <citation type="journal article" date="2015" name="Data Brief">
        <title>Shoot transcriptome of the giant reed, Arundo donax.</title>
        <authorList>
            <person name="Barrero R.A."/>
            <person name="Guerrero F.D."/>
            <person name="Moolhuijzen P."/>
            <person name="Goolsby J.A."/>
            <person name="Tidwell J."/>
            <person name="Bellgard S.E."/>
            <person name="Bellgard M.I."/>
        </authorList>
    </citation>
    <scope>NUCLEOTIDE SEQUENCE</scope>
    <source>
        <tissue evidence="1">Shoot tissue taken approximately 20 cm above the soil surface</tissue>
    </source>
</reference>
<reference evidence="1" key="1">
    <citation type="submission" date="2014-09" db="EMBL/GenBank/DDBJ databases">
        <authorList>
            <person name="Magalhaes I.L.F."/>
            <person name="Oliveira U."/>
            <person name="Santos F.R."/>
            <person name="Vidigal T.H.D.A."/>
            <person name="Brescovit A.D."/>
            <person name="Santos A.J."/>
        </authorList>
    </citation>
    <scope>NUCLEOTIDE SEQUENCE</scope>
    <source>
        <tissue evidence="1">Shoot tissue taken approximately 20 cm above the soil surface</tissue>
    </source>
</reference>
<protein>
    <submittedName>
        <fullName evidence="1">Uncharacterized protein</fullName>
    </submittedName>
</protein>
<accession>A0A0A8Z1I8</accession>
<dbReference type="EMBL" id="GBRH01264621">
    <property type="protein sequence ID" value="JAD33274.1"/>
    <property type="molecule type" value="Transcribed_RNA"/>
</dbReference>
<dbReference type="AlphaFoldDB" id="A0A0A8Z1I8"/>
<evidence type="ECO:0000313" key="1">
    <source>
        <dbReference type="EMBL" id="JAD33274.1"/>
    </source>
</evidence>
<proteinExistence type="predicted"/>
<organism evidence="1">
    <name type="scientific">Arundo donax</name>
    <name type="common">Giant reed</name>
    <name type="synonym">Donax arundinaceus</name>
    <dbReference type="NCBI Taxonomy" id="35708"/>
    <lineage>
        <taxon>Eukaryota</taxon>
        <taxon>Viridiplantae</taxon>
        <taxon>Streptophyta</taxon>
        <taxon>Embryophyta</taxon>
        <taxon>Tracheophyta</taxon>
        <taxon>Spermatophyta</taxon>
        <taxon>Magnoliopsida</taxon>
        <taxon>Liliopsida</taxon>
        <taxon>Poales</taxon>
        <taxon>Poaceae</taxon>
        <taxon>PACMAD clade</taxon>
        <taxon>Arundinoideae</taxon>
        <taxon>Arundineae</taxon>
        <taxon>Arundo</taxon>
    </lineage>
</organism>
<sequence>MTKIISCSCPIECKSCSYY</sequence>